<protein>
    <recommendedName>
        <fullName evidence="4">SWIM-type domain-containing protein</fullName>
    </recommendedName>
</protein>
<dbReference type="SMART" id="SM00384">
    <property type="entry name" value="AT_hook"/>
    <property type="match status" value="2"/>
</dbReference>
<dbReference type="InterPro" id="IPR017956">
    <property type="entry name" value="AT_hook_DNA-bd_motif"/>
</dbReference>
<keyword evidence="1" id="KW-0863">Zinc-finger</keyword>
<evidence type="ECO:0000256" key="3">
    <source>
        <dbReference type="SAM" id="Phobius"/>
    </source>
</evidence>
<keyword evidence="1" id="KW-0862">Zinc</keyword>
<keyword evidence="6" id="KW-1185">Reference proteome</keyword>
<comment type="caution">
    <text evidence="5">The sequence shown here is derived from an EMBL/GenBank/DDBJ whole genome shotgun (WGS) entry which is preliminary data.</text>
</comment>
<evidence type="ECO:0000313" key="5">
    <source>
        <dbReference type="EMBL" id="RNA08154.1"/>
    </source>
</evidence>
<keyword evidence="3" id="KW-0472">Membrane</keyword>
<dbReference type="PROSITE" id="PS50966">
    <property type="entry name" value="ZF_SWIM"/>
    <property type="match status" value="1"/>
</dbReference>
<dbReference type="PRINTS" id="PR00929">
    <property type="entry name" value="ATHOOK"/>
</dbReference>
<feature type="transmembrane region" description="Helical" evidence="3">
    <location>
        <begin position="85"/>
        <end position="105"/>
    </location>
</feature>
<dbReference type="InterPro" id="IPR007527">
    <property type="entry name" value="Znf_SWIM"/>
</dbReference>
<gene>
    <name evidence="5" type="ORF">BpHYR1_047469</name>
</gene>
<dbReference type="Proteomes" id="UP000276133">
    <property type="component" value="Unassembled WGS sequence"/>
</dbReference>
<keyword evidence="3" id="KW-1133">Transmembrane helix</keyword>
<feature type="compositionally biased region" description="Low complexity" evidence="2">
    <location>
        <begin position="168"/>
        <end position="182"/>
    </location>
</feature>
<proteinExistence type="predicted"/>
<evidence type="ECO:0000313" key="6">
    <source>
        <dbReference type="Proteomes" id="UP000276133"/>
    </source>
</evidence>
<keyword evidence="3" id="KW-0812">Transmembrane</keyword>
<dbReference type="GO" id="GO:0008270">
    <property type="term" value="F:zinc ion binding"/>
    <property type="evidence" value="ECO:0007669"/>
    <property type="project" value="UniProtKB-KW"/>
</dbReference>
<dbReference type="AlphaFoldDB" id="A0A3M7QAG8"/>
<evidence type="ECO:0000256" key="2">
    <source>
        <dbReference type="SAM" id="MobiDB-lite"/>
    </source>
</evidence>
<dbReference type="Pfam" id="PF04434">
    <property type="entry name" value="SWIM"/>
    <property type="match status" value="1"/>
</dbReference>
<reference evidence="5 6" key="1">
    <citation type="journal article" date="2018" name="Sci. Rep.">
        <title>Genomic signatures of local adaptation to the degree of environmental predictability in rotifers.</title>
        <authorList>
            <person name="Franch-Gras L."/>
            <person name="Hahn C."/>
            <person name="Garcia-Roger E.M."/>
            <person name="Carmona M.J."/>
            <person name="Serra M."/>
            <person name="Gomez A."/>
        </authorList>
    </citation>
    <scope>NUCLEOTIDE SEQUENCE [LARGE SCALE GENOMIC DNA]</scope>
    <source>
        <strain evidence="5">HYR1</strain>
    </source>
</reference>
<feature type="region of interest" description="Disordered" evidence="2">
    <location>
        <begin position="166"/>
        <end position="192"/>
    </location>
</feature>
<keyword evidence="1" id="KW-0479">Metal-binding</keyword>
<dbReference type="EMBL" id="REGN01006837">
    <property type="protein sequence ID" value="RNA08154.1"/>
    <property type="molecule type" value="Genomic_DNA"/>
</dbReference>
<feature type="domain" description="SWIM-type" evidence="4">
    <location>
        <begin position="89"/>
        <end position="130"/>
    </location>
</feature>
<accession>A0A3M7QAG8</accession>
<dbReference type="GO" id="GO:0003677">
    <property type="term" value="F:DNA binding"/>
    <property type="evidence" value="ECO:0007669"/>
    <property type="project" value="InterPro"/>
</dbReference>
<evidence type="ECO:0000256" key="1">
    <source>
        <dbReference type="PROSITE-ProRule" id="PRU00325"/>
    </source>
</evidence>
<sequence length="239" mass="27743">MSSTESVIPNFNEEDTMLDIDQEDVELLKKRGKGILYQEVAIIKLTEFIQQKDATMNKQGFINKFSHDTNLWKYQYKRKRIDTVCYYYFLIFLKRELCALLMLYVNKCNCRGFAKHYICIHVLGLAYRYKLCIIPEEAKTISIGQKRKRGRPKKQKAALFYQNDCDLSSSENESNPEQSVVEQEPPSDSVIEKESVTEATVQATVEATVDFNILVDFNIPRKRGRPKKTTTQGKKTKIN</sequence>
<organism evidence="5 6">
    <name type="scientific">Brachionus plicatilis</name>
    <name type="common">Marine rotifer</name>
    <name type="synonym">Brachionus muelleri</name>
    <dbReference type="NCBI Taxonomy" id="10195"/>
    <lineage>
        <taxon>Eukaryota</taxon>
        <taxon>Metazoa</taxon>
        <taxon>Spiralia</taxon>
        <taxon>Gnathifera</taxon>
        <taxon>Rotifera</taxon>
        <taxon>Eurotatoria</taxon>
        <taxon>Monogononta</taxon>
        <taxon>Pseudotrocha</taxon>
        <taxon>Ploima</taxon>
        <taxon>Brachionidae</taxon>
        <taxon>Brachionus</taxon>
    </lineage>
</organism>
<evidence type="ECO:0000259" key="4">
    <source>
        <dbReference type="PROSITE" id="PS50966"/>
    </source>
</evidence>
<name>A0A3M7QAG8_BRAPC</name>